<reference evidence="7 8" key="1">
    <citation type="submission" date="2009-08" db="EMBL/GenBank/DDBJ databases">
        <title>The Genome Sequence of Spizellomyces punctatus strain DAOM BR117.</title>
        <authorList>
            <consortium name="The Broad Institute Genome Sequencing Platform"/>
            <person name="Russ C."/>
            <person name="Cuomo C."/>
            <person name="Shea T."/>
            <person name="Young S.K."/>
            <person name="Zeng Q."/>
            <person name="Koehrsen M."/>
            <person name="Haas B."/>
            <person name="Borodovsky M."/>
            <person name="Guigo R."/>
            <person name="Alvarado L."/>
            <person name="Berlin A."/>
            <person name="Bochicchio J."/>
            <person name="Borenstein D."/>
            <person name="Chapman S."/>
            <person name="Chen Z."/>
            <person name="Engels R."/>
            <person name="Freedman E."/>
            <person name="Gellesch M."/>
            <person name="Goldberg J."/>
            <person name="Griggs A."/>
            <person name="Gujja S."/>
            <person name="Heiman D."/>
            <person name="Hepburn T."/>
            <person name="Howarth C."/>
            <person name="Jen D."/>
            <person name="Larson L."/>
            <person name="Lewis B."/>
            <person name="Mehta T."/>
            <person name="Park D."/>
            <person name="Pearson M."/>
            <person name="Roberts A."/>
            <person name="Saif S."/>
            <person name="Shenoy N."/>
            <person name="Sisk P."/>
            <person name="Stolte C."/>
            <person name="Sykes S."/>
            <person name="Thomson T."/>
            <person name="Walk T."/>
            <person name="White J."/>
            <person name="Yandava C."/>
            <person name="Burger G."/>
            <person name="Gray M.W."/>
            <person name="Holland P.W.H."/>
            <person name="King N."/>
            <person name="Lang F.B.F."/>
            <person name="Roger A.J."/>
            <person name="Ruiz-Trillo I."/>
            <person name="Lander E."/>
            <person name="Nusbaum C."/>
        </authorList>
    </citation>
    <scope>NUCLEOTIDE SEQUENCE [LARGE SCALE GENOMIC DNA]</scope>
    <source>
        <strain evidence="7 8">DAOM BR117</strain>
    </source>
</reference>
<dbReference type="VEuPathDB" id="FungiDB:SPPG_08693"/>
<dbReference type="OrthoDB" id="2112086at2759"/>
<dbReference type="PANTHER" id="PTHR13224:SF6">
    <property type="entry name" value="MEDIATOR OF RNA POLYMERASE II TRANSCRIPTION SUBUNIT 16"/>
    <property type="match status" value="1"/>
</dbReference>
<dbReference type="InterPro" id="IPR015943">
    <property type="entry name" value="WD40/YVTN_repeat-like_dom_sf"/>
</dbReference>
<dbReference type="STRING" id="645134.A0A0L0H396"/>
<evidence type="ECO:0000313" key="7">
    <source>
        <dbReference type="EMBL" id="KNC95940.1"/>
    </source>
</evidence>
<dbReference type="GO" id="GO:0045893">
    <property type="term" value="P:positive regulation of DNA-templated transcription"/>
    <property type="evidence" value="ECO:0007669"/>
    <property type="project" value="TreeGrafter"/>
</dbReference>
<dbReference type="InterPro" id="IPR048338">
    <property type="entry name" value="Mediator_Med16"/>
</dbReference>
<protein>
    <submittedName>
        <fullName evidence="7">Uncharacterized protein</fullName>
    </submittedName>
</protein>
<dbReference type="eggNOG" id="ENOG502SAH8">
    <property type="taxonomic scope" value="Eukaryota"/>
</dbReference>
<dbReference type="PANTHER" id="PTHR13224">
    <property type="entry name" value="THYROID HORMONE RECEPTOR-ASSOCIATED PROTEIN-RELATED"/>
    <property type="match status" value="1"/>
</dbReference>
<sequence length="1072" mass="118817">MQVGNSTELPQLPTRNWCESYDETLANEGRIRCMTWSTLNLIAVASSNGAQTPRGVTGKRKRDRNRESLMRPHISIFQSTEGGNQLVEICNLHRVPELHGGNAITCVQWDQHGKYLSSVDQTGRIIIWQLKGCINQWDAVHTVDLDEPVVAFQWLQEDRLWGVDLSSGKFAPTQMSDAQAGAGLSYFRTPFMGPKPPLSDPGFIVLSRSGKIHVFQLVSSGQVETFSVQIPGLEVLDTHMAVDGAPVHHGKAGNGVTHADIHLRKANSFTAAIYCPDALDSSVCLYDFQVNFSSLLIHCTGRRILRRDQGEHTAAMISDGALSHLRILGQSRVIFVVSNRMPDAGELLDRKGAPSDDDSRGSSVYICEWTSMSDDNPSNDSNQGWAISANYHVTGDFVSALEVMERSESGRSDGSRVILLGYSSGKCEMRDGDTLLKTDLGRFTFSPYKDSATENLSEPAIQQAAGRETAIATGLDEDPGINTNSPASCLTEGDGISEVHRASTEPAHGDYQKMSSICGNYSSSGGSTKRNGWNLPIINFAVSPNSVEILVAKDDTERGVIIDLMKHDIENIEALESHTIVEALSTKLAIALANRVEYIDLLFATRAYVDETGLKDLTIQIMRRVYAKHAEIMSLSGWTPATTFPYNAALSVENGPVGLQLAMYRMIPSHEQLYANTQVWIQLQSVLAQCYSAFEQPEAAWEVIANLLQKSDVQDLERAGKLQAAMIVRKECLQPLVAFALWLSDFCTTLLRQVYCLLNMEQKSLETAGEGRPLHRYPSVLPFLFHTGIRRTILSILFIMIYLEYNIHLRRSMWKNNAELQGFLIELALLFRRSRVKFVPFAGFLADIGKEVSEKLQEQSIDETQRLIMEQNMLVQGTVDEAYTSSLSAVRTAFETRICDIFPPDTPLVDPVLSSSPDDLLAMRLGPSITTLFKAPKSQVWPLDTITDDIWGTPFAEKYTSDRNNFILEEISGRLDVMPPAKRKKVDAIRSHIDVVTKARLSRADTVRQCIRCLQFSRGNASGPDSESEHFRGADTLMSEIGLLAKGPVVWRGAFRNCCICGGSWREVLDIS</sequence>
<organism evidence="7 8">
    <name type="scientific">Spizellomyces punctatus (strain DAOM BR117)</name>
    <dbReference type="NCBI Taxonomy" id="645134"/>
    <lineage>
        <taxon>Eukaryota</taxon>
        <taxon>Fungi</taxon>
        <taxon>Fungi incertae sedis</taxon>
        <taxon>Chytridiomycota</taxon>
        <taxon>Chytridiomycota incertae sedis</taxon>
        <taxon>Chytridiomycetes</taxon>
        <taxon>Spizellomycetales</taxon>
        <taxon>Spizellomycetaceae</taxon>
        <taxon>Spizellomyces</taxon>
    </lineage>
</organism>
<comment type="subcellular location">
    <subcellularLocation>
        <location evidence="1">Nucleus</location>
    </subcellularLocation>
</comment>
<name>A0A0L0H396_SPIPD</name>
<keyword evidence="3" id="KW-0805">Transcription regulation</keyword>
<keyword evidence="4" id="KW-0010">Activator</keyword>
<evidence type="ECO:0000313" key="8">
    <source>
        <dbReference type="Proteomes" id="UP000053201"/>
    </source>
</evidence>
<dbReference type="InterPro" id="IPR036322">
    <property type="entry name" value="WD40_repeat_dom_sf"/>
</dbReference>
<dbReference type="InParanoid" id="A0A0L0H396"/>
<dbReference type="EMBL" id="KQ257473">
    <property type="protein sequence ID" value="KNC95940.1"/>
    <property type="molecule type" value="Genomic_DNA"/>
</dbReference>
<dbReference type="GeneID" id="27691838"/>
<gene>
    <name evidence="7" type="ORF">SPPG_08693</name>
</gene>
<evidence type="ECO:0000256" key="3">
    <source>
        <dbReference type="ARBA" id="ARBA00023015"/>
    </source>
</evidence>
<evidence type="ECO:0000256" key="5">
    <source>
        <dbReference type="ARBA" id="ARBA00023163"/>
    </source>
</evidence>
<evidence type="ECO:0000256" key="2">
    <source>
        <dbReference type="ARBA" id="ARBA00006543"/>
    </source>
</evidence>
<proteinExistence type="inferred from homology"/>
<dbReference type="Proteomes" id="UP000053201">
    <property type="component" value="Unassembled WGS sequence"/>
</dbReference>
<dbReference type="RefSeq" id="XP_016603980.1">
    <property type="nucleotide sequence ID" value="XM_016756847.1"/>
</dbReference>
<keyword evidence="8" id="KW-1185">Reference proteome</keyword>
<dbReference type="GO" id="GO:0016592">
    <property type="term" value="C:mediator complex"/>
    <property type="evidence" value="ECO:0007669"/>
    <property type="project" value="TreeGrafter"/>
</dbReference>
<evidence type="ECO:0000256" key="4">
    <source>
        <dbReference type="ARBA" id="ARBA00023159"/>
    </source>
</evidence>
<dbReference type="AlphaFoldDB" id="A0A0L0H396"/>
<keyword evidence="5" id="KW-0804">Transcription</keyword>
<comment type="similarity">
    <text evidence="2">Belongs to the Mediator complex subunit 16 family.</text>
</comment>
<evidence type="ECO:0000256" key="6">
    <source>
        <dbReference type="ARBA" id="ARBA00023242"/>
    </source>
</evidence>
<keyword evidence="6" id="KW-0539">Nucleus</keyword>
<dbReference type="SUPFAM" id="SSF50978">
    <property type="entry name" value="WD40 repeat-like"/>
    <property type="match status" value="1"/>
</dbReference>
<evidence type="ECO:0000256" key="1">
    <source>
        <dbReference type="ARBA" id="ARBA00004123"/>
    </source>
</evidence>
<accession>A0A0L0H396</accession>
<dbReference type="Gene3D" id="2.130.10.10">
    <property type="entry name" value="YVTN repeat-like/Quinoprotein amine dehydrogenase"/>
    <property type="match status" value="1"/>
</dbReference>